<dbReference type="Gene3D" id="3.30.450.20">
    <property type="entry name" value="PAS domain"/>
    <property type="match status" value="1"/>
</dbReference>
<protein>
    <recommendedName>
        <fullName evidence="18">VWFA domain-containing protein</fullName>
    </recommendedName>
</protein>
<dbReference type="InterPro" id="IPR002035">
    <property type="entry name" value="VWF_A"/>
</dbReference>
<dbReference type="Proteomes" id="UP000267029">
    <property type="component" value="Unassembled WGS sequence"/>
</dbReference>
<evidence type="ECO:0000256" key="4">
    <source>
        <dbReference type="ARBA" id="ARBA00022673"/>
    </source>
</evidence>
<evidence type="ECO:0000256" key="15">
    <source>
        <dbReference type="ARBA" id="ARBA00023303"/>
    </source>
</evidence>
<evidence type="ECO:0000256" key="14">
    <source>
        <dbReference type="ARBA" id="ARBA00023180"/>
    </source>
</evidence>
<gene>
    <name evidence="19" type="ORF">MCOS_LOCUS2553</name>
</gene>
<dbReference type="InterPro" id="IPR051173">
    <property type="entry name" value="Ca_channel_alpha-2/delta"/>
</dbReference>
<dbReference type="PANTHER" id="PTHR10166:SF37">
    <property type="entry name" value="STOLID, ISOFORM H"/>
    <property type="match status" value="1"/>
</dbReference>
<evidence type="ECO:0000256" key="1">
    <source>
        <dbReference type="ARBA" id="ARBA00004479"/>
    </source>
</evidence>
<evidence type="ECO:0000256" key="9">
    <source>
        <dbReference type="ARBA" id="ARBA00022882"/>
    </source>
</evidence>
<keyword evidence="15" id="KW-0407">Ion channel</keyword>
<name>A0A158QTC3_MESCO</name>
<keyword evidence="4" id="KW-0107">Calcium channel</keyword>
<keyword evidence="20" id="KW-1185">Reference proteome</keyword>
<keyword evidence="11" id="KW-0406">Ion transport</keyword>
<dbReference type="GO" id="GO:0005245">
    <property type="term" value="F:voltage-gated calcium channel activity"/>
    <property type="evidence" value="ECO:0007669"/>
    <property type="project" value="TreeGrafter"/>
</dbReference>
<reference evidence="19 20" key="1">
    <citation type="submission" date="2018-10" db="EMBL/GenBank/DDBJ databases">
        <authorList>
            <consortium name="Pathogen Informatics"/>
        </authorList>
    </citation>
    <scope>NUCLEOTIDE SEQUENCE [LARGE SCALE GENOMIC DNA]</scope>
</reference>
<dbReference type="GO" id="GO:0046872">
    <property type="term" value="F:metal ion binding"/>
    <property type="evidence" value="ECO:0007669"/>
    <property type="project" value="UniProtKB-KW"/>
</dbReference>
<dbReference type="SUPFAM" id="SSF53300">
    <property type="entry name" value="vWA-like"/>
    <property type="match status" value="1"/>
</dbReference>
<proteinExistence type="predicted"/>
<evidence type="ECO:0000256" key="11">
    <source>
        <dbReference type="ARBA" id="ARBA00023065"/>
    </source>
</evidence>
<dbReference type="InterPro" id="IPR036465">
    <property type="entry name" value="vWFA_dom_sf"/>
</dbReference>
<keyword evidence="9" id="KW-0851">Voltage-gated channel</keyword>
<dbReference type="STRING" id="53468.A0A158QTC3"/>
<dbReference type="Pfam" id="PF00092">
    <property type="entry name" value="VWA"/>
    <property type="match status" value="1"/>
</dbReference>
<keyword evidence="12" id="KW-0472">Membrane</keyword>
<evidence type="ECO:0000256" key="7">
    <source>
        <dbReference type="ARBA" id="ARBA00022729"/>
    </source>
</evidence>
<evidence type="ECO:0000256" key="12">
    <source>
        <dbReference type="ARBA" id="ARBA00023136"/>
    </source>
</evidence>
<dbReference type="GO" id="GO:0005891">
    <property type="term" value="C:voltage-gated calcium channel complex"/>
    <property type="evidence" value="ECO:0007669"/>
    <property type="project" value="TreeGrafter"/>
</dbReference>
<evidence type="ECO:0000256" key="8">
    <source>
        <dbReference type="ARBA" id="ARBA00022837"/>
    </source>
</evidence>
<keyword evidence="13" id="KW-1015">Disulfide bond</keyword>
<evidence type="ECO:0000256" key="5">
    <source>
        <dbReference type="ARBA" id="ARBA00022692"/>
    </source>
</evidence>
<keyword evidence="7" id="KW-0732">Signal</keyword>
<dbReference type="InterPro" id="IPR013680">
    <property type="entry name" value="VDCC_a2/dsu"/>
</dbReference>
<keyword evidence="5" id="KW-0812">Transmembrane</keyword>
<evidence type="ECO:0000256" key="17">
    <source>
        <dbReference type="SAM" id="MobiDB-lite"/>
    </source>
</evidence>
<evidence type="ECO:0000313" key="19">
    <source>
        <dbReference type="EMBL" id="VDD76550.1"/>
    </source>
</evidence>
<evidence type="ECO:0000256" key="6">
    <source>
        <dbReference type="ARBA" id="ARBA00022723"/>
    </source>
</evidence>
<keyword evidence="6" id="KW-0479">Metal-binding</keyword>
<keyword evidence="16" id="KW-0175">Coiled coil</keyword>
<sequence>MFEPLAGHSTAVLERTVARWSQHLYQSISSLREVIGTEQLNKMYKNSSFGVQEMTDSYARGLLDEAIVELTQIIRKKEKALEKLRDNIEEEYKKQDPLEYDECYIRAKAVSLFPYPTDENGTNAVPCNESQYLPMEADSMFGHYYVSRNISAAHIPTNVYDLSKEIRTVGNWTHHLDDVFKENIQQDPLLKWQYFCSSTGYFKFYPGAMWKVQLVDLKLDFFDCRSTAWYVGAASYPIEMIILADKSGSMKGRRNTICNATISELLNTLTDDDFFNVIYFSESIKFAEEYVTDRLIQATTPNKDRIVRGFADHMPNGTSNFRAALTAAFSLLNISRNGTGINRCNKMIMLITDGIPDSFEDLFKEYNPEKSVRVFTFLIGQHSADENIVRKITCANRGMDANIANLADVKENVLKYLDIVARSNAVLDDSFVRWSGVTELQINLMELTPENFTRPPEDALNATLPENRTVVEEGIQEDSPEASEETPPLVKFHKPKNSQFFITLSRAAYDKTNATVENNLGILLGVTGLDIPMEDLEDVLRSWKTGPLSYFFGLNNNGFVLFHPNYRPLHGTQLKRYYRNVDIDELEQSLGSTLNPHTALPVYNSTLRKLLIDRATASTVETTLETPEDFLSGLPLTKKIYTAPLPETPFVFGLAVRWMPNTNRGVPIPKYDTGGFWRQGGVRAADTRVLNPQFMDPARSCDVDETLPYGAKLAPVRFCKFRRQLLDVFIDQPLCALRNVAIDKQLREENECDLDHIARIALDSRATTKIYDYWRRMGSHQTTRRFGIQQVFSLHQSGLLRYYNFSQPTYNEFLDEINMGSESALYKSAVLHSTFYENMKMLVFRPPPKQIFRNFLEENVSVPMAVVSVISNPASEAVPMGIAGAQINYRKFQEEFFDLVNTCSEAGCLKCNDSGVQCFLTTTAGQIILSTAGEKAVSQNVKEIDCALMEALVDAGIIREQEVYDFHAICIDAVTPDMNFGSRLFSPIAFLFTLIGRAMKEFITAVSTWWLLGSSAAGQGAWDSLPPLSTSKTTPESSPFGFHDGADQFVYPHHGEVDFSLPGGAPSIDDPFYRDYEVLKPFESPHIPPTPPPTSTPPQTSAAPPTCDQTDQTLPDLPLFFETAQFYSQKNYIFEDPDDPWLMQQQAFAELDMCYANEPTLNPPPPPPVSTIAINASTNATLEVIDITKAMTTGEPIQLLSGNITLVNATIARNTTEPQTSPRKINTVPGTLLRCVQRIVQMRCHAAVHSNSQIGRQACEVMCDAVRQRMPKLTEFLHDCRQALDSCTQRHSIFYLNKEAHAGSVRQPLYGYGDSSVSGRQAKLHSGTYCPSCGSVDWTVSSIPNTNLLLIMTARQRGKPTINCICECRRRYRYGAQLKNILL</sequence>
<dbReference type="Gene3D" id="3.40.50.410">
    <property type="entry name" value="von Willebrand factor, type A domain"/>
    <property type="match status" value="1"/>
</dbReference>
<dbReference type="FunFam" id="3.40.50.410:FF:000007">
    <property type="entry name" value="Calcium voltage-gated channel auxiliary subunit alpha2delta 3"/>
    <property type="match status" value="1"/>
</dbReference>
<dbReference type="Pfam" id="PF08399">
    <property type="entry name" value="VWA_N"/>
    <property type="match status" value="1"/>
</dbReference>
<dbReference type="PANTHER" id="PTHR10166">
    <property type="entry name" value="VOLTAGE-DEPENDENT CALCIUM CHANNEL SUBUNIT ALPHA-2/DELTA-RELATED"/>
    <property type="match status" value="1"/>
</dbReference>
<evidence type="ECO:0000256" key="10">
    <source>
        <dbReference type="ARBA" id="ARBA00022989"/>
    </source>
</evidence>
<dbReference type="OrthoDB" id="10054666at2759"/>
<evidence type="ECO:0000256" key="2">
    <source>
        <dbReference type="ARBA" id="ARBA00022448"/>
    </source>
</evidence>
<accession>A0A158QTC3</accession>
<dbReference type="InterPro" id="IPR013608">
    <property type="entry name" value="VWA_N"/>
</dbReference>
<feature type="coiled-coil region" evidence="16">
    <location>
        <begin position="63"/>
        <end position="94"/>
    </location>
</feature>
<comment type="subcellular location">
    <subcellularLocation>
        <location evidence="1">Membrane</location>
        <topology evidence="1">Single-pass type I membrane protein</topology>
    </subcellularLocation>
</comment>
<feature type="compositionally biased region" description="Pro residues" evidence="17">
    <location>
        <begin position="1086"/>
        <end position="1096"/>
    </location>
</feature>
<dbReference type="Pfam" id="PF08473">
    <property type="entry name" value="VGCC_alpha2"/>
    <property type="match status" value="1"/>
</dbReference>
<feature type="domain" description="VWFA" evidence="18">
    <location>
        <begin position="239"/>
        <end position="420"/>
    </location>
</feature>
<feature type="compositionally biased region" description="Low complexity" evidence="17">
    <location>
        <begin position="1097"/>
        <end position="1106"/>
    </location>
</feature>
<evidence type="ECO:0000256" key="3">
    <source>
        <dbReference type="ARBA" id="ARBA00022568"/>
    </source>
</evidence>
<evidence type="ECO:0000259" key="18">
    <source>
        <dbReference type="PROSITE" id="PS50234"/>
    </source>
</evidence>
<keyword evidence="8" id="KW-0106">Calcium</keyword>
<keyword evidence="3" id="KW-0109">Calcium transport</keyword>
<keyword evidence="10" id="KW-1133">Transmembrane helix</keyword>
<evidence type="ECO:0000256" key="16">
    <source>
        <dbReference type="SAM" id="Coils"/>
    </source>
</evidence>
<feature type="region of interest" description="Disordered" evidence="17">
    <location>
        <begin position="1083"/>
        <end position="1111"/>
    </location>
</feature>
<keyword evidence="2" id="KW-0813">Transport</keyword>
<dbReference type="PROSITE" id="PS50234">
    <property type="entry name" value="VWFA"/>
    <property type="match status" value="1"/>
</dbReference>
<keyword evidence="14" id="KW-0325">Glycoprotein</keyword>
<evidence type="ECO:0000313" key="20">
    <source>
        <dbReference type="Proteomes" id="UP000267029"/>
    </source>
</evidence>
<organism evidence="19 20">
    <name type="scientific">Mesocestoides corti</name>
    <name type="common">Flatworm</name>
    <dbReference type="NCBI Taxonomy" id="53468"/>
    <lineage>
        <taxon>Eukaryota</taxon>
        <taxon>Metazoa</taxon>
        <taxon>Spiralia</taxon>
        <taxon>Lophotrochozoa</taxon>
        <taxon>Platyhelminthes</taxon>
        <taxon>Cestoda</taxon>
        <taxon>Eucestoda</taxon>
        <taxon>Cyclophyllidea</taxon>
        <taxon>Mesocestoididae</taxon>
        <taxon>Mesocestoides</taxon>
    </lineage>
</organism>
<evidence type="ECO:0000256" key="13">
    <source>
        <dbReference type="ARBA" id="ARBA00023157"/>
    </source>
</evidence>
<dbReference type="EMBL" id="UXSR01000432">
    <property type="protein sequence ID" value="VDD76550.1"/>
    <property type="molecule type" value="Genomic_DNA"/>
</dbReference>
<dbReference type="SMART" id="SM00327">
    <property type="entry name" value="VWA"/>
    <property type="match status" value="1"/>
</dbReference>